<sequence length="129" mass="14598">ALTLTETEVIKLDRNVFRKVMQSDSNLLPLFTNLLLRHFNRRLQRSINTKLQLQKTLESLESAHQQLIEREKMAMLGQLVAGVAHELNNPIAAILRGVENLTHTLEGLLTQLPTAEVQIKGVQLLTRAQ</sequence>
<dbReference type="Gene3D" id="1.10.287.130">
    <property type="match status" value="1"/>
</dbReference>
<evidence type="ECO:0000256" key="1">
    <source>
        <dbReference type="ARBA" id="ARBA00000085"/>
    </source>
</evidence>
<feature type="coiled-coil region" evidence="3">
    <location>
        <begin position="43"/>
        <end position="70"/>
    </location>
</feature>
<dbReference type="InterPro" id="IPR036097">
    <property type="entry name" value="HisK_dim/P_sf"/>
</dbReference>
<name>A0A227J797_VIBPH</name>
<evidence type="ECO:0000256" key="3">
    <source>
        <dbReference type="SAM" id="Coils"/>
    </source>
</evidence>
<protein>
    <recommendedName>
        <fullName evidence="2">histidine kinase</fullName>
        <ecNumber evidence="2">2.7.13.3</ecNumber>
    </recommendedName>
</protein>
<dbReference type="InterPro" id="IPR003661">
    <property type="entry name" value="HisK_dim/P_dom"/>
</dbReference>
<accession>A0A227J797</accession>
<keyword evidence="3" id="KW-0175">Coiled coil</keyword>
<evidence type="ECO:0000313" key="5">
    <source>
        <dbReference type="Proteomes" id="UP000214596"/>
    </source>
</evidence>
<organism evidence="4 5">
    <name type="scientific">Vibrio parahaemolyticus</name>
    <dbReference type="NCBI Taxonomy" id="670"/>
    <lineage>
        <taxon>Bacteria</taxon>
        <taxon>Pseudomonadati</taxon>
        <taxon>Pseudomonadota</taxon>
        <taxon>Gammaproteobacteria</taxon>
        <taxon>Vibrionales</taxon>
        <taxon>Vibrionaceae</taxon>
        <taxon>Vibrio</taxon>
    </lineage>
</organism>
<comment type="catalytic activity">
    <reaction evidence="1">
        <text>ATP + protein L-histidine = ADP + protein N-phospho-L-histidine.</text>
        <dbReference type="EC" id="2.7.13.3"/>
    </reaction>
</comment>
<comment type="caution">
    <text evidence="4">The sequence shown here is derived from an EMBL/GenBank/DDBJ whole genome shotgun (WGS) entry which is preliminary data.</text>
</comment>
<gene>
    <name evidence="4" type="ORF">CA163_21435</name>
</gene>
<dbReference type="CDD" id="cd00082">
    <property type="entry name" value="HisKA"/>
    <property type="match status" value="1"/>
</dbReference>
<feature type="non-terminal residue" evidence="4">
    <location>
        <position position="129"/>
    </location>
</feature>
<feature type="non-terminal residue" evidence="4">
    <location>
        <position position="1"/>
    </location>
</feature>
<dbReference type="Proteomes" id="UP000214596">
    <property type="component" value="Unassembled WGS sequence"/>
</dbReference>
<dbReference type="AlphaFoldDB" id="A0A227J797"/>
<evidence type="ECO:0000313" key="4">
    <source>
        <dbReference type="EMBL" id="OXE30802.1"/>
    </source>
</evidence>
<evidence type="ECO:0000256" key="2">
    <source>
        <dbReference type="ARBA" id="ARBA00012438"/>
    </source>
</evidence>
<dbReference type="EC" id="2.7.13.3" evidence="2"/>
<dbReference type="GO" id="GO:0000155">
    <property type="term" value="F:phosphorelay sensor kinase activity"/>
    <property type="evidence" value="ECO:0007669"/>
    <property type="project" value="InterPro"/>
</dbReference>
<reference evidence="4 5" key="1">
    <citation type="journal article" date="2017" name="Appl. Environ. Microbiol.">
        <title>Parallel evolution of two clades of a major Atlantic endemic Vibrio parahaemolyticus pathogen lineage by independent acquisition of related pathogenicity islands.</title>
        <authorList>
            <person name="Xu F."/>
            <person name="Gonzalez-Escalona N."/>
            <person name="Drees K.P."/>
            <person name="Sebra R.P."/>
            <person name="Cooper V.S."/>
            <person name="Jones S.H."/>
            <person name="Whistler C.A."/>
        </authorList>
    </citation>
    <scope>NUCLEOTIDE SEQUENCE [LARGE SCALE GENOMIC DNA]</scope>
    <source>
        <strain evidence="4 5">MAVP-3</strain>
    </source>
</reference>
<proteinExistence type="predicted"/>
<dbReference type="EMBL" id="NIXT01001850">
    <property type="protein sequence ID" value="OXE30802.1"/>
    <property type="molecule type" value="Genomic_DNA"/>
</dbReference>
<dbReference type="SUPFAM" id="SSF47384">
    <property type="entry name" value="Homodimeric domain of signal transducing histidine kinase"/>
    <property type="match status" value="1"/>
</dbReference>